<comment type="caution">
    <text evidence="2">The sequence shown here is derived from an EMBL/GenBank/DDBJ whole genome shotgun (WGS) entry which is preliminary data.</text>
</comment>
<feature type="domain" description="T20D4.11-like" evidence="1">
    <location>
        <begin position="11"/>
        <end position="133"/>
    </location>
</feature>
<evidence type="ECO:0000313" key="2">
    <source>
        <dbReference type="EMBL" id="CAB3398036.1"/>
    </source>
</evidence>
<dbReference type="AlphaFoldDB" id="A0A8S1EBP2"/>
<dbReference type="EMBL" id="CADEPM010000001">
    <property type="protein sequence ID" value="CAB3398036.1"/>
    <property type="molecule type" value="Genomic_DNA"/>
</dbReference>
<dbReference type="InterPro" id="IPR002542">
    <property type="entry name" value="T20D4.11-like_dom"/>
</dbReference>
<sequence>MMSVLFKLTMLKDKQKKPEHQMMEMCQIMAKCYKESSETCQHDLRDSMKKKINACKLVKLIQKDFRDCFDSMKNSNCPEAFSDISLDNPLTCENVFGKQPCLKDEMIQYCSQETWEQFKKAAESIIGENVKCD</sequence>
<proteinExistence type="predicted"/>
<dbReference type="Pfam" id="PF01579">
    <property type="entry name" value="DUF19"/>
    <property type="match status" value="1"/>
</dbReference>
<organism evidence="2 3">
    <name type="scientific">Caenorhabditis bovis</name>
    <dbReference type="NCBI Taxonomy" id="2654633"/>
    <lineage>
        <taxon>Eukaryota</taxon>
        <taxon>Metazoa</taxon>
        <taxon>Ecdysozoa</taxon>
        <taxon>Nematoda</taxon>
        <taxon>Chromadorea</taxon>
        <taxon>Rhabditida</taxon>
        <taxon>Rhabditina</taxon>
        <taxon>Rhabditomorpha</taxon>
        <taxon>Rhabditoidea</taxon>
        <taxon>Rhabditidae</taxon>
        <taxon>Peloderinae</taxon>
        <taxon>Caenorhabditis</taxon>
    </lineage>
</organism>
<dbReference type="Proteomes" id="UP000494206">
    <property type="component" value="Unassembled WGS sequence"/>
</dbReference>
<evidence type="ECO:0000259" key="1">
    <source>
        <dbReference type="Pfam" id="PF01579"/>
    </source>
</evidence>
<name>A0A8S1EBP2_9PELO</name>
<evidence type="ECO:0000313" key="3">
    <source>
        <dbReference type="Proteomes" id="UP000494206"/>
    </source>
</evidence>
<reference evidence="2 3" key="1">
    <citation type="submission" date="2020-04" db="EMBL/GenBank/DDBJ databases">
        <authorList>
            <person name="Laetsch R D."/>
            <person name="Stevens L."/>
            <person name="Kumar S."/>
            <person name="Blaxter L. M."/>
        </authorList>
    </citation>
    <scope>NUCLEOTIDE SEQUENCE [LARGE SCALE GENOMIC DNA]</scope>
</reference>
<protein>
    <recommendedName>
        <fullName evidence="1">T20D4.11-like domain-containing protein</fullName>
    </recommendedName>
</protein>
<keyword evidence="3" id="KW-1185">Reference proteome</keyword>
<gene>
    <name evidence="2" type="ORF">CBOVIS_LOCUS1364</name>
</gene>
<accession>A0A8S1EBP2</accession>